<sequence length="272" mass="29963">MAMNSAAFLCAASALTLYHGLFAIIVIALPKNATIARSVSALLISAAAFLVSRYAIGLVQPLLLRTTLLTCFLVHWLSLIDYISLAKLDSTKLSELITKEKYKAFGEGFNHASRQTVNETIPAGKATMGQQVWKALALTTNFRRLGTEWEVKSIIYPQTKLTPVGFVLDVFPKAALSYLLIDTMMHAPPPEPHLITAAKQTSWQLWMLSSEDMAFRVPAVTLFWVSARLVIYVLIQGVLGLPSIALGLSSPDYWPSLFGPLSELYTIRGFWG</sequence>
<comment type="caution">
    <text evidence="1">The sequence shown here is derived from an EMBL/GenBank/DDBJ whole genome shotgun (WGS) entry which is preliminary data.</text>
</comment>
<proteinExistence type="predicted"/>
<dbReference type="Proteomes" id="UP001148737">
    <property type="component" value="Unassembled WGS sequence"/>
</dbReference>
<name>A0ACC1R7D2_9HYPO</name>
<keyword evidence="2" id="KW-1185">Reference proteome</keyword>
<evidence type="ECO:0000313" key="1">
    <source>
        <dbReference type="EMBL" id="KAJ3498808.1"/>
    </source>
</evidence>
<dbReference type="EMBL" id="JANAKD010000033">
    <property type="protein sequence ID" value="KAJ3498808.1"/>
    <property type="molecule type" value="Genomic_DNA"/>
</dbReference>
<evidence type="ECO:0000313" key="2">
    <source>
        <dbReference type="Proteomes" id="UP001148737"/>
    </source>
</evidence>
<gene>
    <name evidence="1" type="ORF">NLG97_g828</name>
</gene>
<reference evidence="1" key="1">
    <citation type="submission" date="2022-07" db="EMBL/GenBank/DDBJ databases">
        <title>Genome Sequence of Lecanicillium saksenae.</title>
        <authorList>
            <person name="Buettner E."/>
        </authorList>
    </citation>
    <scope>NUCLEOTIDE SEQUENCE</scope>
    <source>
        <strain evidence="1">VT-O1</strain>
    </source>
</reference>
<organism evidence="1 2">
    <name type="scientific">Lecanicillium saksenae</name>
    <dbReference type="NCBI Taxonomy" id="468837"/>
    <lineage>
        <taxon>Eukaryota</taxon>
        <taxon>Fungi</taxon>
        <taxon>Dikarya</taxon>
        <taxon>Ascomycota</taxon>
        <taxon>Pezizomycotina</taxon>
        <taxon>Sordariomycetes</taxon>
        <taxon>Hypocreomycetidae</taxon>
        <taxon>Hypocreales</taxon>
        <taxon>Cordycipitaceae</taxon>
        <taxon>Lecanicillium</taxon>
    </lineage>
</organism>
<protein>
    <submittedName>
        <fullName evidence="1">Uncharacterized protein</fullName>
    </submittedName>
</protein>
<accession>A0ACC1R7D2</accession>